<dbReference type="InterPro" id="IPR016161">
    <property type="entry name" value="Ald_DH/histidinol_DH"/>
</dbReference>
<dbReference type="Proteomes" id="UP000626109">
    <property type="component" value="Unassembled WGS sequence"/>
</dbReference>
<dbReference type="SUPFAM" id="SSF53901">
    <property type="entry name" value="Thiolase-like"/>
    <property type="match status" value="1"/>
</dbReference>
<reference evidence="6" key="1">
    <citation type="submission" date="2021-02" db="EMBL/GenBank/DDBJ databases">
        <authorList>
            <person name="Dougan E. K."/>
            <person name="Rhodes N."/>
            <person name="Thang M."/>
            <person name="Chan C."/>
        </authorList>
    </citation>
    <scope>NUCLEOTIDE SEQUENCE</scope>
</reference>
<feature type="compositionally biased region" description="Polar residues" evidence="4">
    <location>
        <begin position="444"/>
        <end position="454"/>
    </location>
</feature>
<dbReference type="PANTHER" id="PTHR43775:SF37">
    <property type="entry name" value="SI:DKEY-61P9.11"/>
    <property type="match status" value="1"/>
</dbReference>
<dbReference type="GO" id="GO:0008270">
    <property type="term" value="F:zinc ion binding"/>
    <property type="evidence" value="ECO:0007669"/>
    <property type="project" value="UniProtKB-KW"/>
</dbReference>
<dbReference type="Pfam" id="PF00109">
    <property type="entry name" value="ketoacyl-synt"/>
    <property type="match status" value="1"/>
</dbReference>
<feature type="compositionally biased region" description="Polar residues" evidence="4">
    <location>
        <begin position="873"/>
        <end position="884"/>
    </location>
</feature>
<dbReference type="InterPro" id="IPR016039">
    <property type="entry name" value="Thiolase-like"/>
</dbReference>
<dbReference type="Pfam" id="PF00171">
    <property type="entry name" value="Aldedh"/>
    <property type="match status" value="1"/>
</dbReference>
<feature type="region of interest" description="Disordered" evidence="4">
    <location>
        <begin position="438"/>
        <end position="461"/>
    </location>
</feature>
<dbReference type="InterPro" id="IPR016163">
    <property type="entry name" value="Ald_DH_C"/>
</dbReference>
<dbReference type="SUPFAM" id="SSF53720">
    <property type="entry name" value="ALDH-like"/>
    <property type="match status" value="1"/>
</dbReference>
<accession>A0A813LMQ2</accession>
<evidence type="ECO:0000256" key="1">
    <source>
        <dbReference type="ARBA" id="ARBA00022450"/>
    </source>
</evidence>
<dbReference type="GO" id="GO:0004312">
    <property type="term" value="F:fatty acid synthase activity"/>
    <property type="evidence" value="ECO:0007669"/>
    <property type="project" value="TreeGrafter"/>
</dbReference>
<feature type="zinc finger region" description="C3H1-type" evidence="3">
    <location>
        <begin position="813"/>
        <end position="843"/>
    </location>
</feature>
<protein>
    <recommendedName>
        <fullName evidence="5">C3H1-type domain-containing protein</fullName>
    </recommendedName>
</protein>
<evidence type="ECO:0000313" key="7">
    <source>
        <dbReference type="Proteomes" id="UP000626109"/>
    </source>
</evidence>
<feature type="region of interest" description="Disordered" evidence="4">
    <location>
        <begin position="397"/>
        <end position="418"/>
    </location>
</feature>
<evidence type="ECO:0000256" key="4">
    <source>
        <dbReference type="SAM" id="MobiDB-lite"/>
    </source>
</evidence>
<dbReference type="InterPro" id="IPR016162">
    <property type="entry name" value="Ald_DH_N"/>
</dbReference>
<keyword evidence="3" id="KW-0479">Metal-binding</keyword>
<feature type="compositionally biased region" description="Basic and acidic residues" evidence="4">
    <location>
        <begin position="731"/>
        <end position="748"/>
    </location>
</feature>
<gene>
    <name evidence="6" type="ORF">PGLA2088_LOCUS46923</name>
</gene>
<feature type="region of interest" description="Disordered" evidence="4">
    <location>
        <begin position="730"/>
        <end position="751"/>
    </location>
</feature>
<comment type="caution">
    <text evidence="6">The sequence shown here is derived from an EMBL/GenBank/DDBJ whole genome shotgun (WGS) entry which is preliminary data.</text>
</comment>
<keyword evidence="2" id="KW-0597">Phosphoprotein</keyword>
<dbReference type="InterPro" id="IPR015590">
    <property type="entry name" value="Aldehyde_DH_dom"/>
</dbReference>
<dbReference type="InterPro" id="IPR050091">
    <property type="entry name" value="PKS_NRPS_Biosynth_Enz"/>
</dbReference>
<proteinExistence type="predicted"/>
<dbReference type="PANTHER" id="PTHR43775">
    <property type="entry name" value="FATTY ACID SYNTHASE"/>
    <property type="match status" value="1"/>
</dbReference>
<organism evidence="6 7">
    <name type="scientific">Polarella glacialis</name>
    <name type="common">Dinoflagellate</name>
    <dbReference type="NCBI Taxonomy" id="89957"/>
    <lineage>
        <taxon>Eukaryota</taxon>
        <taxon>Sar</taxon>
        <taxon>Alveolata</taxon>
        <taxon>Dinophyceae</taxon>
        <taxon>Suessiales</taxon>
        <taxon>Suessiaceae</taxon>
        <taxon>Polarella</taxon>
    </lineage>
</organism>
<dbReference type="PROSITE" id="PS50103">
    <property type="entry name" value="ZF_C3H1"/>
    <property type="match status" value="1"/>
</dbReference>
<dbReference type="InterPro" id="IPR000571">
    <property type="entry name" value="Znf_CCCH"/>
</dbReference>
<sequence>MTEVEGLRVQGFFIVDLGLEHKEELLAKARRDAADFETSGPHRLFRPSELVFEGLLGEEGSARIAHLQGPDDDEEIAGEGLRALDKELTDLAVAAGPFFKRALGFDVTSRSGGLLHETGPLEGVIAPLTEGQASCWLETFAFGKVMCIICIGPGSGTLELRPYDDKASEAYKMDLSPGTVVVVRSDCLSVKHLCRTRTLLLSCHLLVPGGNCDVRTLTPCAKRLNDWIGERLQVLKDLETTDKRADIPRHLQLLMNRQCFKGQYMAVRGMSSRASPSLGTDDWFGRSAQGLDGVIQVPLMRWEMDHMYDPDPDCWQWSKTFARHMSMVDGIEMFDNKMFGISVAESKIMDPQQRVVLEVGYEALFSAGYKKGRIMNSLGGMCALLITLMEQSDWQNVQRTGDGGAESSFGRNEFRQDSERIAAETARQASKLCIEEMPKVDSHPNPQVSVSSEASGPEPLLKKAESSGAELLVKESEASGVESEGFPILKMAEPIVVANIEKIFAALPNQFDKDKAIVTIAPTLAYDLFNMIVEGETITIDTTIAVAMLAITIVKDVSPTMAIELLPVIVEAELQPKIDDGAPPTTIVAGMIALALEHGVASTSMMSKRQIGEIDLHPDKSKREQIDILATALMMSFDLSESDCMAVADIISRCRLHRLSGLAWITDDELNNHVIASDDSLYLRTTVRGIVARLKRESEDKIFEKDQSMSSIIDREAIIGLKESIKAMAASREKKDRTKSDGINRRDESDDASEEFDIDALISVPSVEIVTEIQLLGIKPVEEKPKKAPPPPPKGAKAVAAASAVAAKAVAKPGRKQICFNHDPSRAGVCSLGSKCSRDHLDTTLPSRLPGTMLPSRSSRLLAPNRGMIPLSLRNTSGTESINRPPQVPVKRTRASSASSSAPIIFHPEPTASRPRQVDTTSVVAPTGHIVELPPESKAASTLFLDFFTGMDGLGHAIDHLGLKGRSEDIAAPATPGKSIVRHYRRNWGGHFFEALSKYGKLRSAPPDHSCSPRLSVTAIWFSQLVVSPVQIDHGYFPANAQLGSLVATLAEGFIQPLLAFVGVRGQALCDDSAGCFVTCVASSAGLPPRFARLECSRQPKWLRLNICVIRWAAGALCDDSIGCFVTSASSAGRHRALCDDSVDCFVTSASSAGLPPRQRRGDDSVGRQRRCRESVVACESDSLMAELRALQYEEQFVNEIVYLQRVICWDDQRPPEALCDDSVGCFVTSASSAGLPLRALHALCDDSVGCFVTFASSAGLPSHALRNLGRQPICDLFDVCFVNWAAGGQLKVLVRLVAMMNETELFRLPDMLVRGYPTKSDTAAIVVATHLVAAYLDFRIFFHVASASNPGSSADDGRQRPHTMAQMLLELLTRFFSEGADNGMEASFFARETMGGPRGVKVTALATCIHGCGRLPNSRNVRRWRQGRRLLWKSTLIAVSNSTIEHQIDQFSLLQPFFAKSRPSPFSQNRIERIVIMGASSSMSEPDVIGFHLAQIGILGGLIPVIARGVYQVGSCWASMLRCMAEKSEHQSTPYRRLTSLGNQTLAFAGKDLLCGIECFADIAPTILVLGRLDISPLMMSRFTGVEKIHGEDHRYVARLEAIAEPPQSYFAGTMNMYLEVANSDLEPRSFHAARRSIGWVDFLWLMVLSGPLFSGVSPRGDSCVGGEIARCPWNTSIKISESWMACWWLSVGPSVVANLLDTDLMSCLDGGSAKVVRRLAGSIDEVVTSSAGSLRNARITTVLEGGRAAPVRNPIPLLVEDGSSPPVDLSLSILKLFIEHASEVEKVVPDGSASQRLQSVGFPASTPAIRARMAMFTSADHQRWGSTDIIAALRNGTVSAIGRPVPAVIRSELIAPAEVGPRSPPAGPPPFAPLAVRGGLRDGGAPSKLPVPAGGSSLRMRCAGINPSKPDPQNAIGFDPFVFAVSIAPRLDKIAERLEGKLQDLAKEPKRQLPDNGPSVYPMGEVGASAPGCTLELWSAATGPGPTEPSTCTGVSVVLAAGNQNMLSAVDVIERVFLHKECVFLKNHPIRSFMAPAFAHIFEPLIQRGAFAQCLDSDLKGAHTELIIHKSVSHIHMTGSGLTHDKVVGALKAAKREEVAFTSELGCVTPWIVCPGVTNKGTWQESDLEHHASMLTGAFMFGCSMNCMNTKLLVLPSEQVWPQRKAFIEALRKRMAVVPILPPYYPGAHQRYAAFEKEYKDAEKIDSPPSQLAGDALQEAVYPGQDFKPLQPLFVDVGVIGSPDCRKYALENEAFAPVLAIATVDCESAKDFLVSAAKAVNTHVFGNLSCTLITPDARDDSLDRAINLLDYGVVAVNMWSLPAYNNALGVWGAAPGSYTRENPQSGCDFIGNVAGVPNVLKSVVVSPFVNKAVANDKTVPLFVLDALLVVISGQSMVVPRILGGMVKSLFKSVASLFGC</sequence>
<name>A0A813LMQ2_POLGL</name>
<keyword evidence="1" id="KW-0596">Phosphopantetheine</keyword>
<feature type="region of interest" description="Disordered" evidence="4">
    <location>
        <begin position="871"/>
        <end position="918"/>
    </location>
</feature>
<evidence type="ECO:0000313" key="6">
    <source>
        <dbReference type="EMBL" id="CAE8733632.1"/>
    </source>
</evidence>
<dbReference type="NCBIfam" id="TIGR04556">
    <property type="entry name" value="PKS_assoc"/>
    <property type="match status" value="1"/>
</dbReference>
<dbReference type="EMBL" id="CAJNNW010036368">
    <property type="protein sequence ID" value="CAE8733632.1"/>
    <property type="molecule type" value="Genomic_DNA"/>
</dbReference>
<dbReference type="InterPro" id="IPR030834">
    <property type="entry name" value="PKS_assoc_dom"/>
</dbReference>
<dbReference type="GO" id="GO:0016620">
    <property type="term" value="F:oxidoreductase activity, acting on the aldehyde or oxo group of donors, NAD or NADP as acceptor"/>
    <property type="evidence" value="ECO:0007669"/>
    <property type="project" value="InterPro"/>
</dbReference>
<keyword evidence="3" id="KW-0863">Zinc-finger</keyword>
<evidence type="ECO:0000256" key="2">
    <source>
        <dbReference type="ARBA" id="ARBA00022553"/>
    </source>
</evidence>
<evidence type="ECO:0000259" key="5">
    <source>
        <dbReference type="PROSITE" id="PS50103"/>
    </source>
</evidence>
<dbReference type="InterPro" id="IPR014030">
    <property type="entry name" value="Ketoacyl_synth_N"/>
</dbReference>
<keyword evidence="3" id="KW-0862">Zinc</keyword>
<dbReference type="Gene3D" id="3.40.309.10">
    <property type="entry name" value="Aldehyde Dehydrogenase, Chain A, domain 2"/>
    <property type="match status" value="1"/>
</dbReference>
<dbReference type="GO" id="GO:0006633">
    <property type="term" value="P:fatty acid biosynthetic process"/>
    <property type="evidence" value="ECO:0007669"/>
    <property type="project" value="TreeGrafter"/>
</dbReference>
<feature type="domain" description="C3H1-type" evidence="5">
    <location>
        <begin position="813"/>
        <end position="843"/>
    </location>
</feature>
<dbReference type="Gene3D" id="3.40.605.10">
    <property type="entry name" value="Aldehyde Dehydrogenase, Chain A, domain 1"/>
    <property type="match status" value="1"/>
</dbReference>
<evidence type="ECO:0000256" key="3">
    <source>
        <dbReference type="PROSITE-ProRule" id="PRU00723"/>
    </source>
</evidence>
<dbReference type="Gene3D" id="3.40.47.10">
    <property type="match status" value="1"/>
</dbReference>